<dbReference type="PROSITE" id="PS50943">
    <property type="entry name" value="HTH_CROC1"/>
    <property type="match status" value="1"/>
</dbReference>
<evidence type="ECO:0000313" key="3">
    <source>
        <dbReference type="Proteomes" id="UP000324269"/>
    </source>
</evidence>
<dbReference type="GO" id="GO:0003677">
    <property type="term" value="F:DNA binding"/>
    <property type="evidence" value="ECO:0007669"/>
    <property type="project" value="InterPro"/>
</dbReference>
<proteinExistence type="predicted"/>
<dbReference type="InterPro" id="IPR010982">
    <property type="entry name" value="Lambda_DNA-bd_dom_sf"/>
</dbReference>
<dbReference type="InterPro" id="IPR001387">
    <property type="entry name" value="Cro/C1-type_HTH"/>
</dbReference>
<sequence length="266" mass="30891">MPIKQNIEYPHNLRKAAEKVYFKNNLKQLMDSHGVSLNKLCQDSGISINTLREAKNNPSHNLNLDTAARIAETLDCHIKDLIEEDMATLLFEDVSKKHHQDPLFINEQIFSPTNSKLLKDLFLELGIACDISPYSLYQKVMIKNKDEKSSIIIDLNMSINQRAELHVRDFYISVNQRILDERKIKEAVIFALETYAKKLKCTQIQFRVSNDLEPMEDNVYTNILTLPSDFRFTMGTDPAIFIENTYVELHIPFSSEDKTVWYKNFL</sequence>
<accession>A0A5D4UME2</accession>
<name>A0A5D4UME2_9BACI</name>
<comment type="caution">
    <text evidence="2">The sequence shown here is derived from an EMBL/GenBank/DDBJ whole genome shotgun (WGS) entry which is preliminary data.</text>
</comment>
<dbReference type="CDD" id="cd00093">
    <property type="entry name" value="HTH_XRE"/>
    <property type="match status" value="1"/>
</dbReference>
<dbReference type="SUPFAM" id="SSF47413">
    <property type="entry name" value="lambda repressor-like DNA-binding domains"/>
    <property type="match status" value="1"/>
</dbReference>
<organism evidence="2 3">
    <name type="scientific">Rossellomorea aquimaris</name>
    <dbReference type="NCBI Taxonomy" id="189382"/>
    <lineage>
        <taxon>Bacteria</taxon>
        <taxon>Bacillati</taxon>
        <taxon>Bacillota</taxon>
        <taxon>Bacilli</taxon>
        <taxon>Bacillales</taxon>
        <taxon>Bacillaceae</taxon>
        <taxon>Rossellomorea</taxon>
    </lineage>
</organism>
<dbReference type="EMBL" id="VTEZ01000001">
    <property type="protein sequence ID" value="TYS88330.1"/>
    <property type="molecule type" value="Genomic_DNA"/>
</dbReference>
<evidence type="ECO:0000259" key="1">
    <source>
        <dbReference type="PROSITE" id="PS50943"/>
    </source>
</evidence>
<dbReference type="Pfam" id="PF13443">
    <property type="entry name" value="HTH_26"/>
    <property type="match status" value="1"/>
</dbReference>
<dbReference type="Gene3D" id="1.10.260.40">
    <property type="entry name" value="lambda repressor-like DNA-binding domains"/>
    <property type="match status" value="1"/>
</dbReference>
<gene>
    <name evidence="2" type="ORF">FZC85_02505</name>
</gene>
<dbReference type="AlphaFoldDB" id="A0A5D4UME2"/>
<protein>
    <submittedName>
        <fullName evidence="2">Helix-turn-helix transcriptional regulator</fullName>
    </submittedName>
</protein>
<dbReference type="Proteomes" id="UP000324269">
    <property type="component" value="Unassembled WGS sequence"/>
</dbReference>
<reference evidence="2 3" key="1">
    <citation type="submission" date="2019-08" db="EMBL/GenBank/DDBJ databases">
        <title>Bacillus genomes from the desert of Cuatro Cienegas, Coahuila.</title>
        <authorList>
            <person name="Olmedo-Alvarez G."/>
        </authorList>
    </citation>
    <scope>NUCLEOTIDE SEQUENCE [LARGE SCALE GENOMIC DNA]</scope>
    <source>
        <strain evidence="2 3">CH87b_3T</strain>
    </source>
</reference>
<feature type="domain" description="HTH cro/C1-type" evidence="1">
    <location>
        <begin position="26"/>
        <end position="81"/>
    </location>
</feature>
<dbReference type="RefSeq" id="WP_148967630.1">
    <property type="nucleotide sequence ID" value="NZ_JBNIKW010000001.1"/>
</dbReference>
<evidence type="ECO:0000313" key="2">
    <source>
        <dbReference type="EMBL" id="TYS88330.1"/>
    </source>
</evidence>
<dbReference type="OrthoDB" id="9804186at2"/>
<dbReference type="SMART" id="SM00530">
    <property type="entry name" value="HTH_XRE"/>
    <property type="match status" value="1"/>
</dbReference>